<evidence type="ECO:0000313" key="2">
    <source>
        <dbReference type="Proteomes" id="UP000078541"/>
    </source>
</evidence>
<gene>
    <name evidence="1" type="ORF">ALC56_01738</name>
</gene>
<protein>
    <submittedName>
        <fullName evidence="1">Uncharacterized protein</fullName>
    </submittedName>
</protein>
<organism evidence="1 2">
    <name type="scientific">Trachymyrmex septentrionalis</name>
    <dbReference type="NCBI Taxonomy" id="34720"/>
    <lineage>
        <taxon>Eukaryota</taxon>
        <taxon>Metazoa</taxon>
        <taxon>Ecdysozoa</taxon>
        <taxon>Arthropoda</taxon>
        <taxon>Hexapoda</taxon>
        <taxon>Insecta</taxon>
        <taxon>Pterygota</taxon>
        <taxon>Neoptera</taxon>
        <taxon>Endopterygota</taxon>
        <taxon>Hymenoptera</taxon>
        <taxon>Apocrita</taxon>
        <taxon>Aculeata</taxon>
        <taxon>Formicoidea</taxon>
        <taxon>Formicidae</taxon>
        <taxon>Myrmicinae</taxon>
        <taxon>Trachymyrmex</taxon>
    </lineage>
</organism>
<dbReference type="Proteomes" id="UP000078541">
    <property type="component" value="Unassembled WGS sequence"/>
</dbReference>
<reference evidence="1 2" key="1">
    <citation type="submission" date="2016-03" db="EMBL/GenBank/DDBJ databases">
        <title>Trachymyrmex septentrionalis WGS genome.</title>
        <authorList>
            <person name="Nygaard S."/>
            <person name="Hu H."/>
            <person name="Boomsma J."/>
            <person name="Zhang G."/>
        </authorList>
    </citation>
    <scope>NUCLEOTIDE SEQUENCE [LARGE SCALE GENOMIC DNA]</scope>
    <source>
        <strain evidence="1">Tsep2-gDNA-1</strain>
        <tissue evidence="1">Whole body</tissue>
    </source>
</reference>
<keyword evidence="2" id="KW-1185">Reference proteome</keyword>
<dbReference type="AlphaFoldDB" id="A0A195FTS8"/>
<name>A0A195FTS8_9HYME</name>
<proteinExistence type="predicted"/>
<accession>A0A195FTS8</accession>
<evidence type="ECO:0000313" key="1">
    <source>
        <dbReference type="EMBL" id="KYN43868.1"/>
    </source>
</evidence>
<sequence length="305" mass="35219">MHADIVPVTASIAEQLPRYSLHAQQTGTTLPPLAVPFLLSYRTNNLELKLRSDKLAHFIFSEEAQPAVPDGGLPRHWRLLSLPGHSPSLSQEIRERKKKRKREENAFFLRAPFSQLVSKVVSYLFMNYATRATTKIRCYPGLEAGRINGSIDPRSPDFVSENYCMIQCRLIYDLLKVWGEKRDIRYFDITFLSVSFKPVFCSRIEMPCNYEARGKYHLSRDAISSWLIVIALSYYRGMANELVLHRFYARFCRVPLQSIGYSDIQKAEGRRELGKSTFSKLLYESRKTVRLYFTGMPNNERAAVL</sequence>
<dbReference type="EMBL" id="KQ981272">
    <property type="protein sequence ID" value="KYN43868.1"/>
    <property type="molecule type" value="Genomic_DNA"/>
</dbReference>